<reference evidence="2" key="1">
    <citation type="submission" date="2021-06" db="EMBL/GenBank/DDBJ databases">
        <title>Collection of gut derived symbiotic bacterial strains cultured from healthy donors.</title>
        <authorList>
            <person name="Lin H."/>
            <person name="Littmann E."/>
            <person name="Pamer E.G."/>
        </authorList>
    </citation>
    <scope>NUCLEOTIDE SEQUENCE</scope>
    <source>
        <strain evidence="2">MSK.21.60</strain>
    </source>
</reference>
<sequence length="268" mass="31102">MNVKILVCCHKNDIIPSQDNYMPIHVGKALHNDIDLGITGDNTGDNISIKNKNYCELTGVYWAWKNLENVDVVGLCHYRRYFDLTSTSNYDREPYVGVNDVPNVYPENIEKILQHFDVILPGNSYICDSVWDAYAIAHSRAEMVELEKAIIKRCPSYLGSFNFVMKERNFYCGCNMLICKKQLFDSYCIWLFDLLGEVEKNIDISNYDSYQARIYGFMSERLLNVFVHHNKLSVCHRPIVSLIDGKSPSRVKQILHRIKSNLCFKLKY</sequence>
<evidence type="ECO:0000313" key="2">
    <source>
        <dbReference type="EMBL" id="MBV3408736.1"/>
    </source>
</evidence>
<dbReference type="EMBL" id="JAHOEP010000026">
    <property type="protein sequence ID" value="MBV3408736.1"/>
    <property type="molecule type" value="Genomic_DNA"/>
</dbReference>
<proteinExistence type="predicted"/>
<dbReference type="Pfam" id="PF14393">
    <property type="entry name" value="DUF4422"/>
    <property type="match status" value="1"/>
</dbReference>
<protein>
    <submittedName>
        <fullName evidence="2">DUF4422 domain-containing protein</fullName>
    </submittedName>
</protein>
<dbReference type="Proteomes" id="UP001196316">
    <property type="component" value="Unassembled WGS sequence"/>
</dbReference>
<organism evidence="2 3">
    <name type="scientific">Segatella copri</name>
    <dbReference type="NCBI Taxonomy" id="165179"/>
    <lineage>
        <taxon>Bacteria</taxon>
        <taxon>Pseudomonadati</taxon>
        <taxon>Bacteroidota</taxon>
        <taxon>Bacteroidia</taxon>
        <taxon>Bacteroidales</taxon>
        <taxon>Prevotellaceae</taxon>
        <taxon>Segatella</taxon>
    </lineage>
</organism>
<feature type="domain" description="DUF4422" evidence="1">
    <location>
        <begin position="4"/>
        <end position="231"/>
    </location>
</feature>
<name>A0AAW4N7U0_9BACT</name>
<dbReference type="AlphaFoldDB" id="A0AAW4N7U0"/>
<comment type="caution">
    <text evidence="2">The sequence shown here is derived from an EMBL/GenBank/DDBJ whole genome shotgun (WGS) entry which is preliminary data.</text>
</comment>
<evidence type="ECO:0000259" key="1">
    <source>
        <dbReference type="Pfam" id="PF14393"/>
    </source>
</evidence>
<accession>A0AAW4N7U0</accession>
<dbReference type="RefSeq" id="WP_217326746.1">
    <property type="nucleotide sequence ID" value="NZ_JAHOEK010000025.1"/>
</dbReference>
<dbReference type="InterPro" id="IPR025536">
    <property type="entry name" value="DUF4422"/>
</dbReference>
<gene>
    <name evidence="2" type="ORF">KSW80_10040</name>
</gene>
<evidence type="ECO:0000313" key="3">
    <source>
        <dbReference type="Proteomes" id="UP001196316"/>
    </source>
</evidence>